<dbReference type="OrthoDB" id="3201966at2"/>
<evidence type="ECO:0000313" key="1">
    <source>
        <dbReference type="EMBL" id="KAA2263029.1"/>
    </source>
</evidence>
<accession>A0A5B2XJ59</accession>
<reference evidence="1 2" key="2">
    <citation type="submission" date="2019-09" db="EMBL/GenBank/DDBJ databases">
        <authorList>
            <person name="Jin C."/>
        </authorList>
    </citation>
    <scope>NUCLEOTIDE SEQUENCE [LARGE SCALE GENOMIC DNA]</scope>
    <source>
        <strain evidence="1 2">AN110305</strain>
    </source>
</reference>
<keyword evidence="2" id="KW-1185">Reference proteome</keyword>
<evidence type="ECO:0000313" key="2">
    <source>
        <dbReference type="Proteomes" id="UP000323454"/>
    </source>
</evidence>
<comment type="caution">
    <text evidence="1">The sequence shown here is derived from an EMBL/GenBank/DDBJ whole genome shotgun (WGS) entry which is preliminary data.</text>
</comment>
<dbReference type="Proteomes" id="UP000323454">
    <property type="component" value="Unassembled WGS sequence"/>
</dbReference>
<proteinExistence type="predicted"/>
<name>A0A5B2XJ59_9PSEU</name>
<gene>
    <name evidence="1" type="ORF">F0L68_10850</name>
</gene>
<dbReference type="InterPro" id="IPR036890">
    <property type="entry name" value="HATPase_C_sf"/>
</dbReference>
<protein>
    <recommendedName>
        <fullName evidence="3">Molecular chaperone Hsp90</fullName>
    </recommendedName>
</protein>
<evidence type="ECO:0008006" key="3">
    <source>
        <dbReference type="Google" id="ProtNLM"/>
    </source>
</evidence>
<reference evidence="1 2" key="1">
    <citation type="submission" date="2019-09" db="EMBL/GenBank/DDBJ databases">
        <title>Goodfellowia gen. nov., a new genus of the Pseudonocardineae related to Actinoalloteichus, containing Goodfellowia coeruleoviolacea gen. nov., comb. nov. gen. nov., comb. nov.</title>
        <authorList>
            <person name="Labeda D."/>
        </authorList>
    </citation>
    <scope>NUCLEOTIDE SEQUENCE [LARGE SCALE GENOMIC DNA]</scope>
    <source>
        <strain evidence="1 2">AN110305</strain>
    </source>
</reference>
<dbReference type="SUPFAM" id="SSF55874">
    <property type="entry name" value="ATPase domain of HSP90 chaperone/DNA topoisomerase II/histidine kinase"/>
    <property type="match status" value="1"/>
</dbReference>
<organism evidence="1 2">
    <name type="scientific">Solihabitans fulvus</name>
    <dbReference type="NCBI Taxonomy" id="1892852"/>
    <lineage>
        <taxon>Bacteria</taxon>
        <taxon>Bacillati</taxon>
        <taxon>Actinomycetota</taxon>
        <taxon>Actinomycetes</taxon>
        <taxon>Pseudonocardiales</taxon>
        <taxon>Pseudonocardiaceae</taxon>
        <taxon>Solihabitans</taxon>
    </lineage>
</organism>
<dbReference type="AlphaFoldDB" id="A0A5B2XJ59"/>
<dbReference type="EMBL" id="VUOB01000019">
    <property type="protein sequence ID" value="KAA2263029.1"/>
    <property type="molecule type" value="Genomic_DNA"/>
</dbReference>
<sequence>MGTGPLRESVLTAWRGSPTRFREDANAEEDLRLGSYRDRLLVELAQNAADAAMLGGVPGTLRLSVVDRELRAANTGAPLDRAGVAALASLRASAKRAEQSVGKFGVGFAAVLAVSDAPRVVSGENGVAFSAERTRQTLAGLPEIADQFADRGGQVPVLRLVWPVELTEDPPPAGFDTEVRLPLRAGIDGDALLADFAAQAPDLLLALPGLSQVEVGGQRWWREEAAEDTVSLHGPDGVTNWLLHRTSGELAEEVVRKLGVEDQKRPQWTVCWAVQLRGEVPVPLDEDVLHAPTPTDERLSLPARLLATLPVESSRRRLLPGPAADAVLAEAARAYPDLLAKLPEAQRTALVPLPGFPLSEVDGRLRELVLAGLRTAQWLPLAGGGEVAPARAKVLDAVSPELVDLLKEDVSGLLVAELAEPRHSKPLAALEVPRLGTAEVVAIVTNLRNEPSWWRRLYAALDPIAEVDSQAREELGSLPVPLSDDRTVLGPRGVLLPETDGETLELLSTVDVSGLRIAHPDAVHPLLERLGARPAGPHELLDSEPLMEAVRRSVEEAESGAAIADPADLADAVLRLVDRAGVRQGEQPWLAALALPSAEGDWRRADELVLPGSPLLDVFDPSALAEDGPLAVLDADAAADWPRDVLVAVGCLDSFAVVVDETPTDPDHDLADEEDWWEHGEEPPTRLVGVRDLDLVADDRWPVALRMLADNPVTRRALRDPDGYSSWWLARHALLEGRPPRAWRLPAAETVAGLYDVLPPVGLDEELLTDIGVRAGLVVAEPDDAVDLLGRLADPERSVRGGVVLRVHAALAEGLREGVLEANELELPEHVRALSGSVVEVGPVVVLDSPWLLGVLPADQVAAGEPGPGVPEALAELLDLPLASEAVVGELVEQGEPVSWRELGAVALACELLGVPVPDGVIVVHDELMVTSAGAKHQVPWWVDDNGQPHAEDSAEGLARALAWVTDRWTDRHAFAALIADPTPVNLLG</sequence>
<dbReference type="NCBIfam" id="NF047352">
    <property type="entry name" value="P_loop_sacsin"/>
    <property type="match status" value="1"/>
</dbReference>